<sequence>MAAALEDSRTTEAEVDEEQDFSGEIAKMIRRWKNEKLEAPRRLPAKTKLISVGFARTGTTSFVTALKQLGYTPCHDNEVMEVADLLAQRFNDTHPMPVGEFLHEFGLRGFDVLFWFSYEIVDWVVQHPEVDIKFVLTYRDSGRKWAESWASVAHGMDILSSRPFIWIERFHGILKAYKHLLWEIQTQGRPELRRDVEALEESYYKHIERIRAMIPPDKLLEFNLNQGWKPLCEFLGLPVPDIKMPHVNDRVVMQALLATLGMITWIWPLVPLLLAYGLLVFSLKVWREVLWSRGAPVPGARASPPVVPWSSARFFGPALFQLSATSLFWPSGFSGVLVFASPGRLATRSLFLWSSGSQVL</sequence>
<dbReference type="InterPro" id="IPR040632">
    <property type="entry name" value="Sulfotransfer_4"/>
</dbReference>
<dbReference type="Gene3D" id="3.40.50.300">
    <property type="entry name" value="P-loop containing nucleotide triphosphate hydrolases"/>
    <property type="match status" value="1"/>
</dbReference>
<organism evidence="1 2">
    <name type="scientific">Symbiodinium microadriaticum</name>
    <name type="common">Dinoflagellate</name>
    <name type="synonym">Zooxanthella microadriatica</name>
    <dbReference type="NCBI Taxonomy" id="2951"/>
    <lineage>
        <taxon>Eukaryota</taxon>
        <taxon>Sar</taxon>
        <taxon>Alveolata</taxon>
        <taxon>Dinophyceae</taxon>
        <taxon>Suessiales</taxon>
        <taxon>Symbiodiniaceae</taxon>
        <taxon>Symbiodinium</taxon>
    </lineage>
</organism>
<dbReference type="InterPro" id="IPR027417">
    <property type="entry name" value="P-loop_NTPase"/>
</dbReference>
<keyword evidence="2" id="KW-1185">Reference proteome</keyword>
<evidence type="ECO:0008006" key="3">
    <source>
        <dbReference type="Google" id="ProtNLM"/>
    </source>
</evidence>
<dbReference type="PANTHER" id="PTHR36978">
    <property type="entry name" value="P-LOOP CONTAINING NUCLEOTIDE TRIPHOSPHATE HYDROLASE"/>
    <property type="match status" value="1"/>
</dbReference>
<dbReference type="OrthoDB" id="408152at2759"/>
<comment type="caution">
    <text evidence="1">The sequence shown here is derived from an EMBL/GenBank/DDBJ whole genome shotgun (WGS) entry which is preliminary data.</text>
</comment>
<gene>
    <name evidence="1" type="ORF">AK812_SmicGene27920</name>
</gene>
<evidence type="ECO:0000313" key="2">
    <source>
        <dbReference type="Proteomes" id="UP000186817"/>
    </source>
</evidence>
<protein>
    <recommendedName>
        <fullName evidence="3">Sulfotransferase domain-containing protein</fullName>
    </recommendedName>
</protein>
<name>A0A1Q9D5K4_SYMMI</name>
<reference evidence="1 2" key="1">
    <citation type="submission" date="2016-02" db="EMBL/GenBank/DDBJ databases">
        <title>Genome analysis of coral dinoflagellate symbionts highlights evolutionary adaptations to a symbiotic lifestyle.</title>
        <authorList>
            <person name="Aranda M."/>
            <person name="Li Y."/>
            <person name="Liew Y.J."/>
            <person name="Baumgarten S."/>
            <person name="Simakov O."/>
            <person name="Wilson M."/>
            <person name="Piel J."/>
            <person name="Ashoor H."/>
            <person name="Bougouffa S."/>
            <person name="Bajic V.B."/>
            <person name="Ryu T."/>
            <person name="Ravasi T."/>
            <person name="Bayer T."/>
            <person name="Micklem G."/>
            <person name="Kim H."/>
            <person name="Bhak J."/>
            <person name="Lajeunesse T.C."/>
            <person name="Voolstra C.R."/>
        </authorList>
    </citation>
    <scope>NUCLEOTIDE SEQUENCE [LARGE SCALE GENOMIC DNA]</scope>
    <source>
        <strain evidence="1 2">CCMP2467</strain>
    </source>
</reference>
<accession>A0A1Q9D5K4</accession>
<dbReference type="PANTHER" id="PTHR36978:SF4">
    <property type="entry name" value="P-LOOP CONTAINING NUCLEOSIDE TRIPHOSPHATE HYDROLASE PROTEIN"/>
    <property type="match status" value="1"/>
</dbReference>
<dbReference type="AlphaFoldDB" id="A0A1Q9D5K4"/>
<evidence type="ECO:0000313" key="1">
    <source>
        <dbReference type="EMBL" id="OLP90499.1"/>
    </source>
</evidence>
<dbReference type="Proteomes" id="UP000186817">
    <property type="component" value="Unassembled WGS sequence"/>
</dbReference>
<dbReference type="SUPFAM" id="SSF52540">
    <property type="entry name" value="P-loop containing nucleoside triphosphate hydrolases"/>
    <property type="match status" value="1"/>
</dbReference>
<dbReference type="EMBL" id="LSRX01000707">
    <property type="protein sequence ID" value="OLP90499.1"/>
    <property type="molecule type" value="Genomic_DNA"/>
</dbReference>
<proteinExistence type="predicted"/>
<dbReference type="Pfam" id="PF17784">
    <property type="entry name" value="Sulfotransfer_4"/>
    <property type="match status" value="1"/>
</dbReference>